<proteinExistence type="predicted"/>
<gene>
    <name evidence="1" type="ORF">C7455_1192</name>
</gene>
<dbReference type="EMBL" id="QGGW01000019">
    <property type="protein sequence ID" value="PWK55117.1"/>
    <property type="molecule type" value="Genomic_DNA"/>
</dbReference>
<protein>
    <submittedName>
        <fullName evidence="1">Uncharacterized protein</fullName>
    </submittedName>
</protein>
<name>A0A316GJX5_9RHOB</name>
<evidence type="ECO:0000313" key="2">
    <source>
        <dbReference type="Proteomes" id="UP000245708"/>
    </source>
</evidence>
<keyword evidence="2" id="KW-1185">Reference proteome</keyword>
<accession>A0A316GJX5</accession>
<evidence type="ECO:0000313" key="1">
    <source>
        <dbReference type="EMBL" id="PWK55117.1"/>
    </source>
</evidence>
<organism evidence="1 2">
    <name type="scientific">Roseicyclus mahoneyensis</name>
    <dbReference type="NCBI Taxonomy" id="164332"/>
    <lineage>
        <taxon>Bacteria</taxon>
        <taxon>Pseudomonadati</taxon>
        <taxon>Pseudomonadota</taxon>
        <taxon>Alphaproteobacteria</taxon>
        <taxon>Rhodobacterales</taxon>
        <taxon>Roseobacteraceae</taxon>
        <taxon>Roseicyclus</taxon>
    </lineage>
</organism>
<dbReference type="Proteomes" id="UP000245708">
    <property type="component" value="Unassembled WGS sequence"/>
</dbReference>
<sequence>MNVQRGQVDTLLIQELIKVRLVGSNKMLRPFLQRLETWELLLIVHMLSGDGRYGIEDYLENLQTLKCTRLTMRNFIRDRIAEGTFLVTKGDKKSRKSLALSDELQRELEECFGMIKSTSGYGAIGIQLPTFQTQSNSEIKL</sequence>
<dbReference type="AlphaFoldDB" id="A0A316GJX5"/>
<reference evidence="1 2" key="1">
    <citation type="submission" date="2018-05" db="EMBL/GenBank/DDBJ databases">
        <title>Genomic Encyclopedia of Type Strains, Phase IV (KMG-IV): sequencing the most valuable type-strain genomes for metagenomic binning, comparative biology and taxonomic classification.</title>
        <authorList>
            <person name="Goeker M."/>
        </authorList>
    </citation>
    <scope>NUCLEOTIDE SEQUENCE [LARGE SCALE GENOMIC DNA]</scope>
    <source>
        <strain evidence="1 2">DSM 16097</strain>
    </source>
</reference>
<comment type="caution">
    <text evidence="1">The sequence shown here is derived from an EMBL/GenBank/DDBJ whole genome shotgun (WGS) entry which is preliminary data.</text>
</comment>